<dbReference type="Proteomes" id="UP000019243">
    <property type="component" value="Unassembled WGS sequence"/>
</dbReference>
<proteinExistence type="predicted"/>
<comment type="caution">
    <text evidence="2">The sequence shown here is derived from an EMBL/GenBank/DDBJ whole genome shotgun (WGS) entry which is preliminary data.</text>
</comment>
<keyword evidence="3" id="KW-1185">Reference proteome</keyword>
<gene>
    <name evidence="2" type="ORF">BCAMP_13047</name>
</gene>
<dbReference type="EMBL" id="AODH01000119">
    <property type="protein sequence ID" value="EUJ31968.1"/>
    <property type="molecule type" value="Genomic_DNA"/>
</dbReference>
<feature type="compositionally biased region" description="Basic and acidic residues" evidence="1">
    <location>
        <begin position="18"/>
        <end position="49"/>
    </location>
</feature>
<evidence type="ECO:0000313" key="3">
    <source>
        <dbReference type="Proteomes" id="UP000019243"/>
    </source>
</evidence>
<sequence>MLNNLKKDHAVINHKVKKMLDDLPVHPKEGRDKKENSKKRETPKIEARPKKPHLITQRKKHG</sequence>
<feature type="non-terminal residue" evidence="2">
    <location>
        <position position="62"/>
    </location>
</feature>
<accession>W7CGF5</accession>
<dbReference type="AlphaFoldDB" id="W7CGF5"/>
<reference evidence="2 3" key="1">
    <citation type="submission" date="2012-12" db="EMBL/GenBank/DDBJ databases">
        <title>Novel taxa of Listeriaceae from agricultural environments in the United States.</title>
        <authorList>
            <person name="den Bakker H.C."/>
            <person name="Allred A."/>
            <person name="Warchocki S."/>
            <person name="Wright E.M."/>
            <person name="Burrell A."/>
            <person name="Nightingale K.K."/>
            <person name="Kephart D."/>
            <person name="Wiedmann M."/>
        </authorList>
    </citation>
    <scope>NUCLEOTIDE SEQUENCE [LARGE SCALE GENOMIC DNA]</scope>
    <source>
        <strain evidence="2 3">FSL F6-1037</strain>
    </source>
</reference>
<feature type="region of interest" description="Disordered" evidence="1">
    <location>
        <begin position="16"/>
        <end position="62"/>
    </location>
</feature>
<protein>
    <submittedName>
        <fullName evidence="2">Uncharacterized protein</fullName>
    </submittedName>
</protein>
<organism evidence="2 3">
    <name type="scientific">Brochothrix campestris FSL F6-1037</name>
    <dbReference type="NCBI Taxonomy" id="1265861"/>
    <lineage>
        <taxon>Bacteria</taxon>
        <taxon>Bacillati</taxon>
        <taxon>Bacillota</taxon>
        <taxon>Bacilli</taxon>
        <taxon>Bacillales</taxon>
        <taxon>Listeriaceae</taxon>
        <taxon>Brochothrix</taxon>
    </lineage>
</organism>
<evidence type="ECO:0000313" key="2">
    <source>
        <dbReference type="EMBL" id="EUJ31968.1"/>
    </source>
</evidence>
<feature type="compositionally biased region" description="Basic residues" evidence="1">
    <location>
        <begin position="50"/>
        <end position="62"/>
    </location>
</feature>
<name>W7CGF5_9LIST</name>
<evidence type="ECO:0000256" key="1">
    <source>
        <dbReference type="SAM" id="MobiDB-lite"/>
    </source>
</evidence>